<gene>
    <name evidence="7" type="ORF">GNI_121350</name>
</gene>
<evidence type="ECO:0000256" key="3">
    <source>
        <dbReference type="ARBA" id="ARBA00022989"/>
    </source>
</evidence>
<feature type="binding site" evidence="5">
    <location>
        <position position="152"/>
    </location>
    <ligand>
        <name>Zn(2+)</name>
        <dbReference type="ChEBI" id="CHEBI:29105"/>
    </ligand>
</feature>
<keyword evidence="3 6" id="KW-1133">Transmembrane helix</keyword>
<comment type="subcellular location">
    <subcellularLocation>
        <location evidence="1">Membrane</location>
        <topology evidence="1">Multi-pass membrane protein</topology>
    </subcellularLocation>
</comment>
<evidence type="ECO:0000256" key="6">
    <source>
        <dbReference type="SAM" id="Phobius"/>
    </source>
</evidence>
<keyword evidence="5" id="KW-0862">Zinc</keyword>
<name>A0A023B2J0_GRENI</name>
<dbReference type="Pfam" id="PF03006">
    <property type="entry name" value="HlyIII"/>
    <property type="match status" value="1"/>
</dbReference>
<dbReference type="AlphaFoldDB" id="A0A023B2J0"/>
<keyword evidence="2 6" id="KW-0812">Transmembrane</keyword>
<comment type="caution">
    <text evidence="7">The sequence shown here is derived from an EMBL/GenBank/DDBJ whole genome shotgun (WGS) entry which is preliminary data.</text>
</comment>
<accession>A0A023B2J0</accession>
<dbReference type="GO" id="GO:0016020">
    <property type="term" value="C:membrane"/>
    <property type="evidence" value="ECO:0007669"/>
    <property type="project" value="UniProtKB-SubCell"/>
</dbReference>
<dbReference type="EMBL" id="AFNH02000904">
    <property type="protein sequence ID" value="EZG53787.1"/>
    <property type="molecule type" value="Genomic_DNA"/>
</dbReference>
<evidence type="ECO:0000256" key="2">
    <source>
        <dbReference type="ARBA" id="ARBA00022692"/>
    </source>
</evidence>
<dbReference type="OMA" id="RIHQIAF"/>
<feature type="transmembrane region" description="Helical" evidence="6">
    <location>
        <begin position="168"/>
        <end position="188"/>
    </location>
</feature>
<dbReference type="VEuPathDB" id="CryptoDB:GNI_121350"/>
<keyword evidence="4 6" id="KW-0472">Membrane</keyword>
<evidence type="ECO:0000313" key="8">
    <source>
        <dbReference type="Proteomes" id="UP000019763"/>
    </source>
</evidence>
<feature type="transmembrane region" description="Helical" evidence="6">
    <location>
        <begin position="225"/>
        <end position="242"/>
    </location>
</feature>
<evidence type="ECO:0000256" key="4">
    <source>
        <dbReference type="ARBA" id="ARBA00023136"/>
    </source>
</evidence>
<keyword evidence="8" id="KW-1185">Reference proteome</keyword>
<feature type="binding site" evidence="5">
    <location>
        <position position="286"/>
    </location>
    <ligand>
        <name>Zn(2+)</name>
        <dbReference type="ChEBI" id="CHEBI:29105"/>
    </ligand>
</feature>
<sequence length="322" mass="35811">MASEMHEVVLDSLIDRHCRKETCLHDSSGTTSACSNSVVAGSNRCDNLERRSSSEMKLRSIARRRGRRGTIFVDQSWPPRRRGRAECRSIDLINALYDTPLLRGKIHIVLLVASPLWACGLLRHCRSGWSLCAGVISVVSCIFNFGSSSLLHNIHRVGMYERTFWRQLDHVGIFSMIAGSAAPVPLLTFSSTMLGIWTALQVVCLFIGTFTCFRGDSFSNQNSYGGRALIYVVVGLLHASFFREFQQKLTSTEQALLTILASGYIIGAAAYATKRPNPAPKVFGYHECFHALCFFSGVLTYVLNVSVVDRYQKGVESGRLHF</sequence>
<feature type="transmembrane region" description="Helical" evidence="6">
    <location>
        <begin position="128"/>
        <end position="147"/>
    </location>
</feature>
<dbReference type="GO" id="GO:0046872">
    <property type="term" value="F:metal ion binding"/>
    <property type="evidence" value="ECO:0007669"/>
    <property type="project" value="UniProtKB-KW"/>
</dbReference>
<evidence type="ECO:0000256" key="5">
    <source>
        <dbReference type="PIRSR" id="PIRSR604254-1"/>
    </source>
</evidence>
<dbReference type="RefSeq" id="XP_011131862.1">
    <property type="nucleotide sequence ID" value="XM_011133560.1"/>
</dbReference>
<dbReference type="Proteomes" id="UP000019763">
    <property type="component" value="Unassembled WGS sequence"/>
</dbReference>
<dbReference type="GeneID" id="22914283"/>
<keyword evidence="5" id="KW-0479">Metal-binding</keyword>
<protein>
    <submittedName>
        <fullName evidence="7">Hemolysin</fullName>
    </submittedName>
</protein>
<proteinExistence type="predicted"/>
<dbReference type="InterPro" id="IPR004254">
    <property type="entry name" value="AdipoR/HlyIII-related"/>
</dbReference>
<evidence type="ECO:0000313" key="7">
    <source>
        <dbReference type="EMBL" id="EZG53787.1"/>
    </source>
</evidence>
<organism evidence="7 8">
    <name type="scientific">Gregarina niphandrodes</name>
    <name type="common">Septate eugregarine</name>
    <dbReference type="NCBI Taxonomy" id="110365"/>
    <lineage>
        <taxon>Eukaryota</taxon>
        <taxon>Sar</taxon>
        <taxon>Alveolata</taxon>
        <taxon>Apicomplexa</taxon>
        <taxon>Conoidasida</taxon>
        <taxon>Gregarinasina</taxon>
        <taxon>Eugregarinorida</taxon>
        <taxon>Gregarinidae</taxon>
        <taxon>Gregarina</taxon>
    </lineage>
</organism>
<feature type="binding site" evidence="5">
    <location>
        <position position="290"/>
    </location>
    <ligand>
        <name>Zn(2+)</name>
        <dbReference type="ChEBI" id="CHEBI:29105"/>
    </ligand>
</feature>
<dbReference type="OrthoDB" id="186812at2759"/>
<dbReference type="eggNOG" id="KOG0748">
    <property type="taxonomic scope" value="Eukaryota"/>
</dbReference>
<feature type="transmembrane region" description="Helical" evidence="6">
    <location>
        <begin position="284"/>
        <end position="303"/>
    </location>
</feature>
<evidence type="ECO:0000256" key="1">
    <source>
        <dbReference type="ARBA" id="ARBA00004141"/>
    </source>
</evidence>
<feature type="transmembrane region" description="Helical" evidence="6">
    <location>
        <begin position="194"/>
        <end position="213"/>
    </location>
</feature>
<feature type="transmembrane region" description="Helical" evidence="6">
    <location>
        <begin position="254"/>
        <end position="272"/>
    </location>
</feature>
<reference evidence="7" key="1">
    <citation type="submission" date="2013-12" db="EMBL/GenBank/DDBJ databases">
        <authorList>
            <person name="Omoto C.K."/>
            <person name="Sibley D."/>
            <person name="Venepally P."/>
            <person name="Hadjithomas M."/>
            <person name="Karamycheva S."/>
            <person name="Brunk B."/>
            <person name="Roos D."/>
            <person name="Caler E."/>
            <person name="Lorenzi H."/>
        </authorList>
    </citation>
    <scope>NUCLEOTIDE SEQUENCE</scope>
</reference>